<gene>
    <name evidence="1" type="ORF">RM543_12800</name>
</gene>
<dbReference type="Proteomes" id="UP001265259">
    <property type="component" value="Unassembled WGS sequence"/>
</dbReference>
<dbReference type="RefSeq" id="WP_311692245.1">
    <property type="nucleotide sequence ID" value="NZ_JAVRHL010000003.1"/>
</dbReference>
<organism evidence="1 2">
    <name type="scientific">Tropicimonas omnivorans</name>
    <dbReference type="NCBI Taxonomy" id="3075590"/>
    <lineage>
        <taxon>Bacteria</taxon>
        <taxon>Pseudomonadati</taxon>
        <taxon>Pseudomonadota</taxon>
        <taxon>Alphaproteobacteria</taxon>
        <taxon>Rhodobacterales</taxon>
        <taxon>Roseobacteraceae</taxon>
        <taxon>Tropicimonas</taxon>
    </lineage>
</organism>
<proteinExistence type="predicted"/>
<protein>
    <submittedName>
        <fullName evidence="1">Uncharacterized protein</fullName>
    </submittedName>
</protein>
<name>A0ABU3DIN3_9RHOB</name>
<evidence type="ECO:0000313" key="2">
    <source>
        <dbReference type="Proteomes" id="UP001265259"/>
    </source>
</evidence>
<accession>A0ABU3DIN3</accession>
<comment type="caution">
    <text evidence="1">The sequence shown here is derived from an EMBL/GenBank/DDBJ whole genome shotgun (WGS) entry which is preliminary data.</text>
</comment>
<evidence type="ECO:0000313" key="1">
    <source>
        <dbReference type="EMBL" id="MDT0683568.1"/>
    </source>
</evidence>
<keyword evidence="2" id="KW-1185">Reference proteome</keyword>
<dbReference type="EMBL" id="JAVRHL010000003">
    <property type="protein sequence ID" value="MDT0683568.1"/>
    <property type="molecule type" value="Genomic_DNA"/>
</dbReference>
<sequence length="52" mass="5514">MILRCAQPDAGGHLLSLIHDHAAFERGAAVLTADVLDDVLLCPNPPVHLFVA</sequence>
<reference evidence="1 2" key="1">
    <citation type="submission" date="2023-09" db="EMBL/GenBank/DDBJ databases">
        <authorList>
            <person name="Rey-Velasco X."/>
        </authorList>
    </citation>
    <scope>NUCLEOTIDE SEQUENCE [LARGE SCALE GENOMIC DNA]</scope>
    <source>
        <strain evidence="1 2">F158</strain>
    </source>
</reference>